<evidence type="ECO:0000256" key="3">
    <source>
        <dbReference type="ARBA" id="ARBA00022840"/>
    </source>
</evidence>
<feature type="compositionally biased region" description="Basic and acidic residues" evidence="5">
    <location>
        <begin position="571"/>
        <end position="582"/>
    </location>
</feature>
<gene>
    <name evidence="7" type="ORF">HAKA00212_LOCUS5873</name>
</gene>
<dbReference type="PANTHER" id="PTHR45639">
    <property type="entry name" value="HSC70CB, ISOFORM G-RELATED"/>
    <property type="match status" value="1"/>
</dbReference>
<dbReference type="GO" id="GO:0140662">
    <property type="term" value="F:ATP-dependent protein folding chaperone"/>
    <property type="evidence" value="ECO:0007669"/>
    <property type="project" value="InterPro"/>
</dbReference>
<dbReference type="FunFam" id="3.90.640.10:FF:000004">
    <property type="entry name" value="Heat shock 70 kDa protein 4"/>
    <property type="match status" value="1"/>
</dbReference>
<evidence type="ECO:0000256" key="1">
    <source>
        <dbReference type="ARBA" id="ARBA00022741"/>
    </source>
</evidence>
<proteinExistence type="predicted"/>
<feature type="region of interest" description="Disordered" evidence="5">
    <location>
        <begin position="827"/>
        <end position="892"/>
    </location>
</feature>
<dbReference type="Gene3D" id="1.20.1270.10">
    <property type="match status" value="1"/>
</dbReference>
<sequence>MFFLRALCLIGALAYQVVSGNVIGVDLGGEFMKVSVVQPGAPLEIVTNFASKRKTETIVTFYKGERFYASDALSYVNRVPASAFAKTKTTLGRDTDHPLVKRMTDEYLLQTDPQFNTTRSGIYYDMASQGPSGGPETYTPEEITAMILGYARDITKAFGGSTVRDAVLTVPSYWTQLERRAYLDAAELAGLKVLALVEENTAAALNFGMDRVHENATTVLFYNMGATATQVTVATYSSYRKGNKKSDKPVGQFEVVGKGLDARLGSHSLDLVLADYLAREFNQQLSKDGSKDVRAVPRAMSKLRAQANKVKEVLSANQEIPVFIPALHEDRDFSTHVSRSQLENLAERFFARAARPVEDALRAAGLAREDIHAVELIGGGVRTPKLQESLRAFFGEEMELGVHLNGDEAMAVGAAFRAANLSTAFKVRTVGMTDISPFAVDLELTDLSTAGDAADAWSKSSLLYDRNAKLDLKKKISFTHAADIRVALSYPAPGQGVDAVNPQLPEGTRAPIANYEVTGIQAFADELAEKGLGAPKVVLHFVQDASGLTVLSRAEATLEEEILVVPEEKEEEKKEVEEKKEEGEEEEKGEEAEAAAAAEGEKKEEKKKAEPTRQTKVHRRALTVTENNAAFALRPMSATELKDSRDKLAELQRLDEYRAAKAAAKNNLESYVLQLRAKFNDNDDLALVCTEEKREELVAEAYRLEDWLYDEGYDEEAAVYDEKRAALKQEMDKVLYRAKELKARPKAVEATRAILAQSRELLAKWAEERPWVTEEERAEAAEKLDKVEAWLEEKVAEQAKLQAHEDPAFAAAQVDAKLKGASAFVSKLAKKPKPAPPKVEKSEEKSDNSTASEESEVQAEDLDAAAEDASAGEAAAGGEEEEEQENSNKEEL</sequence>
<feature type="compositionally biased region" description="Low complexity" evidence="5">
    <location>
        <begin position="867"/>
        <end position="877"/>
    </location>
</feature>
<dbReference type="Gene3D" id="3.30.420.40">
    <property type="match status" value="2"/>
</dbReference>
<dbReference type="GO" id="GO:0030968">
    <property type="term" value="P:endoplasmic reticulum unfolded protein response"/>
    <property type="evidence" value="ECO:0007669"/>
    <property type="project" value="TreeGrafter"/>
</dbReference>
<name>A0A7S3XMJ4_HETAK</name>
<feature type="signal peptide" evidence="6">
    <location>
        <begin position="1"/>
        <end position="20"/>
    </location>
</feature>
<keyword evidence="4" id="KW-0143">Chaperone</keyword>
<dbReference type="PRINTS" id="PR00301">
    <property type="entry name" value="HEATSHOCK70"/>
</dbReference>
<feature type="compositionally biased region" description="Acidic residues" evidence="5">
    <location>
        <begin position="853"/>
        <end position="866"/>
    </location>
</feature>
<reference evidence="7" key="1">
    <citation type="submission" date="2021-01" db="EMBL/GenBank/DDBJ databases">
        <authorList>
            <person name="Corre E."/>
            <person name="Pelletier E."/>
            <person name="Niang G."/>
            <person name="Scheremetjew M."/>
            <person name="Finn R."/>
            <person name="Kale V."/>
            <person name="Holt S."/>
            <person name="Cochrane G."/>
            <person name="Meng A."/>
            <person name="Brown T."/>
            <person name="Cohen L."/>
        </authorList>
    </citation>
    <scope>NUCLEOTIDE SEQUENCE</scope>
    <source>
        <strain evidence="7">CCMP3107</strain>
    </source>
</reference>
<dbReference type="Gene3D" id="3.30.30.30">
    <property type="match status" value="1"/>
</dbReference>
<dbReference type="AlphaFoldDB" id="A0A7S3XMJ4"/>
<evidence type="ECO:0000313" key="7">
    <source>
        <dbReference type="EMBL" id="CAE0627195.1"/>
    </source>
</evidence>
<evidence type="ECO:0000256" key="2">
    <source>
        <dbReference type="ARBA" id="ARBA00022824"/>
    </source>
</evidence>
<keyword evidence="1" id="KW-0547">Nucleotide-binding</keyword>
<evidence type="ECO:0000256" key="5">
    <source>
        <dbReference type="SAM" id="MobiDB-lite"/>
    </source>
</evidence>
<dbReference type="SUPFAM" id="SSF100934">
    <property type="entry name" value="Heat shock protein 70kD (HSP70), C-terminal subdomain"/>
    <property type="match status" value="1"/>
</dbReference>
<dbReference type="InterPro" id="IPR043129">
    <property type="entry name" value="ATPase_NBD"/>
</dbReference>
<dbReference type="SUPFAM" id="SSF53067">
    <property type="entry name" value="Actin-like ATPase domain"/>
    <property type="match status" value="2"/>
</dbReference>
<dbReference type="Pfam" id="PF00012">
    <property type="entry name" value="HSP70"/>
    <property type="match status" value="1"/>
</dbReference>
<accession>A0A7S3XMJ4</accession>
<evidence type="ECO:0000256" key="4">
    <source>
        <dbReference type="ARBA" id="ARBA00023186"/>
    </source>
</evidence>
<dbReference type="Gene3D" id="2.60.34.10">
    <property type="entry name" value="Substrate Binding Domain Of DNAk, Chain A, domain 1"/>
    <property type="match status" value="1"/>
</dbReference>
<dbReference type="GO" id="GO:0005524">
    <property type="term" value="F:ATP binding"/>
    <property type="evidence" value="ECO:0007669"/>
    <property type="project" value="UniProtKB-KW"/>
</dbReference>
<keyword evidence="3" id="KW-0067">ATP-binding</keyword>
<dbReference type="Gene3D" id="3.90.640.10">
    <property type="entry name" value="Actin, Chain A, domain 4"/>
    <property type="match status" value="1"/>
</dbReference>
<dbReference type="CDD" id="cd10230">
    <property type="entry name" value="ASKHA_NBD_HSP70_HYOU1"/>
    <property type="match status" value="1"/>
</dbReference>
<feature type="compositionally biased region" description="Basic and acidic residues" evidence="5">
    <location>
        <begin position="599"/>
        <end position="613"/>
    </location>
</feature>
<dbReference type="PANTHER" id="PTHR45639:SF3">
    <property type="entry name" value="HYPOXIA UP-REGULATED PROTEIN 1"/>
    <property type="match status" value="1"/>
</dbReference>
<feature type="compositionally biased region" description="Basic and acidic residues" evidence="5">
    <location>
        <begin position="838"/>
        <end position="847"/>
    </location>
</feature>
<dbReference type="EMBL" id="HBIU01012926">
    <property type="protein sequence ID" value="CAE0627195.1"/>
    <property type="molecule type" value="Transcribed_RNA"/>
</dbReference>
<organism evidence="7">
    <name type="scientific">Heterosigma akashiwo</name>
    <name type="common">Chromophytic alga</name>
    <name type="synonym">Heterosigma carterae</name>
    <dbReference type="NCBI Taxonomy" id="2829"/>
    <lineage>
        <taxon>Eukaryota</taxon>
        <taxon>Sar</taxon>
        <taxon>Stramenopiles</taxon>
        <taxon>Ochrophyta</taxon>
        <taxon>Raphidophyceae</taxon>
        <taxon>Chattonellales</taxon>
        <taxon>Chattonellaceae</taxon>
        <taxon>Heterosigma</taxon>
    </lineage>
</organism>
<protein>
    <submittedName>
        <fullName evidence="7">Uncharacterized protein</fullName>
    </submittedName>
</protein>
<keyword evidence="6" id="KW-0732">Signal</keyword>
<evidence type="ECO:0000256" key="6">
    <source>
        <dbReference type="SAM" id="SignalP"/>
    </source>
</evidence>
<feature type="chain" id="PRO_5031420846" evidence="6">
    <location>
        <begin position="21"/>
        <end position="892"/>
    </location>
</feature>
<feature type="region of interest" description="Disordered" evidence="5">
    <location>
        <begin position="566"/>
        <end position="620"/>
    </location>
</feature>
<dbReference type="InterPro" id="IPR013126">
    <property type="entry name" value="Hsp_70_fam"/>
</dbReference>
<keyword evidence="2" id="KW-0256">Endoplasmic reticulum</keyword>
<feature type="compositionally biased region" description="Acidic residues" evidence="5">
    <location>
        <begin position="583"/>
        <end position="593"/>
    </location>
</feature>
<dbReference type="GO" id="GO:0034663">
    <property type="term" value="C:endoplasmic reticulum chaperone complex"/>
    <property type="evidence" value="ECO:0007669"/>
    <property type="project" value="TreeGrafter"/>
</dbReference>
<dbReference type="InterPro" id="IPR029047">
    <property type="entry name" value="HSP70_peptide-bd_sf"/>
</dbReference>
<dbReference type="InterPro" id="IPR029048">
    <property type="entry name" value="HSP70_C_sf"/>
</dbReference>